<sequence length="415" mass="47011">MRCKGVIMKLHEDSCYVLTNDSQFLEIPLPPNVQIGQEIEFDSEPQLLTHSLLQKSFAKKRWMPIMGIVASVLIAIGVWQGYSVFRAPQAYAFVTVDINPSVEFVVDTRGKVMQQDGLNEDGSAILSNLSTVHLPIQTAVESLSAKAQQEGYLKPDGEILITAAPATDQANNQSFQSIQTLQSKLVSNLQQILSNKKIHVKVQGIIVSKQVRSAARKYHLSPGKFALFLQAQSQGLPVTLDEVRKEPISKILEQHKELSGSFDKMDTKTIDSLLEKWDKKSIEKPKQALPKQEYRQNGKNNQENHKLNTEHSITHGSDQSSGQQQQKEKALEKALQQKRQSIDKGDQNSSTMHSDFSTHERQNRVTSKENNGLHQEHLPSNPIEKVEKEKAKEKELQQMRRNEHQRLQHKEHNDQ</sequence>
<keyword evidence="10" id="KW-1185">Reference proteome</keyword>
<reference evidence="9" key="1">
    <citation type="submission" date="2021-12" db="EMBL/GenBank/DDBJ databases">
        <title>Alicyclobacillaceae gen. nov., sp. nov., isolated from chalcocite enrichment system.</title>
        <authorList>
            <person name="Jiang Z."/>
        </authorList>
    </citation>
    <scope>NUCLEOTIDE SEQUENCE</scope>
    <source>
        <strain evidence="9">MYW30-H2</strain>
    </source>
</reference>
<evidence type="ECO:0000256" key="6">
    <source>
        <dbReference type="SAM" id="MobiDB-lite"/>
    </source>
</evidence>
<gene>
    <name evidence="9" type="ORF">LSG31_11510</name>
</gene>
<feature type="region of interest" description="Disordered" evidence="6">
    <location>
        <begin position="281"/>
        <end position="415"/>
    </location>
</feature>
<dbReference type="Pfam" id="PF12791">
    <property type="entry name" value="RsgI_N"/>
    <property type="match status" value="1"/>
</dbReference>
<evidence type="ECO:0000256" key="4">
    <source>
        <dbReference type="ARBA" id="ARBA00022989"/>
    </source>
</evidence>
<dbReference type="InterPro" id="IPR055431">
    <property type="entry name" value="RsgI_M"/>
</dbReference>
<evidence type="ECO:0000313" key="10">
    <source>
        <dbReference type="Proteomes" id="UP000830167"/>
    </source>
</evidence>
<dbReference type="Pfam" id="PF23750">
    <property type="entry name" value="RsgI_M"/>
    <property type="match status" value="1"/>
</dbReference>
<dbReference type="PROSITE" id="PS51849">
    <property type="entry name" value="RSGI_N"/>
    <property type="match status" value="1"/>
</dbReference>
<evidence type="ECO:0000256" key="5">
    <source>
        <dbReference type="ARBA" id="ARBA00023136"/>
    </source>
</evidence>
<evidence type="ECO:0000259" key="8">
    <source>
        <dbReference type="PROSITE" id="PS51849"/>
    </source>
</evidence>
<comment type="subcellular location">
    <subcellularLocation>
        <location evidence="1">Cell membrane</location>
        <topology evidence="1">Single-pass membrane protein</topology>
    </subcellularLocation>
</comment>
<organism evidence="9 10">
    <name type="scientific">Fodinisporobacter ferrooxydans</name>
    <dbReference type="NCBI Taxonomy" id="2901836"/>
    <lineage>
        <taxon>Bacteria</taxon>
        <taxon>Bacillati</taxon>
        <taxon>Bacillota</taxon>
        <taxon>Bacilli</taxon>
        <taxon>Bacillales</taxon>
        <taxon>Alicyclobacillaceae</taxon>
        <taxon>Fodinisporobacter</taxon>
    </lineage>
</organism>
<feature type="transmembrane region" description="Helical" evidence="7">
    <location>
        <begin position="62"/>
        <end position="82"/>
    </location>
</feature>
<keyword evidence="2" id="KW-1003">Cell membrane</keyword>
<name>A0ABY4CSV5_9BACL</name>
<feature type="domain" description="RsgI N-terminal anti-sigma" evidence="8">
    <location>
        <begin position="3"/>
        <end position="50"/>
    </location>
</feature>
<accession>A0ABY4CSV5</accession>
<feature type="compositionally biased region" description="Low complexity" evidence="6">
    <location>
        <begin position="316"/>
        <end position="325"/>
    </location>
</feature>
<evidence type="ECO:0000256" key="2">
    <source>
        <dbReference type="ARBA" id="ARBA00022475"/>
    </source>
</evidence>
<evidence type="ECO:0000256" key="1">
    <source>
        <dbReference type="ARBA" id="ARBA00004162"/>
    </source>
</evidence>
<protein>
    <submittedName>
        <fullName evidence="9">Anti-sigma factor domain-containing protein</fullName>
    </submittedName>
</protein>
<evidence type="ECO:0000256" key="3">
    <source>
        <dbReference type="ARBA" id="ARBA00022692"/>
    </source>
</evidence>
<evidence type="ECO:0000256" key="7">
    <source>
        <dbReference type="SAM" id="Phobius"/>
    </source>
</evidence>
<dbReference type="InterPro" id="IPR024449">
    <property type="entry name" value="Anti-sigma_RsgI_N"/>
</dbReference>
<dbReference type="Proteomes" id="UP000830167">
    <property type="component" value="Chromosome"/>
</dbReference>
<keyword evidence="3 7" id="KW-0812">Transmembrane</keyword>
<dbReference type="EMBL" id="CP089291">
    <property type="protein sequence ID" value="UOF92731.1"/>
    <property type="molecule type" value="Genomic_DNA"/>
</dbReference>
<keyword evidence="4 7" id="KW-1133">Transmembrane helix</keyword>
<feature type="compositionally biased region" description="Basic and acidic residues" evidence="6">
    <location>
        <begin position="384"/>
        <end position="415"/>
    </location>
</feature>
<dbReference type="RefSeq" id="WP_347439401.1">
    <property type="nucleotide sequence ID" value="NZ_CP089291.1"/>
</dbReference>
<evidence type="ECO:0000313" key="9">
    <source>
        <dbReference type="EMBL" id="UOF92731.1"/>
    </source>
</evidence>
<keyword evidence="5 7" id="KW-0472">Membrane</keyword>
<feature type="compositionally biased region" description="Basic and acidic residues" evidence="6">
    <location>
        <begin position="356"/>
        <end position="367"/>
    </location>
</feature>
<feature type="compositionally biased region" description="Basic and acidic residues" evidence="6">
    <location>
        <begin position="281"/>
        <end position="313"/>
    </location>
</feature>
<proteinExistence type="predicted"/>